<name>A0A839HJ87_9BURK</name>
<gene>
    <name evidence="7" type="ORF">H4F90_06450</name>
</gene>
<reference evidence="7 8" key="1">
    <citation type="submission" date="2020-08" db="EMBL/GenBank/DDBJ databases">
        <title>Aquariorum lacteus gen. nov., sp. nov., a new member of the family Comamonadaceae, isolated from freshwater aquarium.</title>
        <authorList>
            <person name="Chun S.-J."/>
        </authorList>
    </citation>
    <scope>NUCLEOTIDE SEQUENCE [LARGE SCALE GENOMIC DNA]</scope>
    <source>
        <strain evidence="7 8">SJAQ100</strain>
    </source>
</reference>
<evidence type="ECO:0000256" key="4">
    <source>
        <dbReference type="PROSITE-ProRule" id="PRU00433"/>
    </source>
</evidence>
<dbReference type="EMBL" id="JACIVI010000001">
    <property type="protein sequence ID" value="MBB1161616.1"/>
    <property type="molecule type" value="Genomic_DNA"/>
</dbReference>
<evidence type="ECO:0000256" key="1">
    <source>
        <dbReference type="ARBA" id="ARBA00022617"/>
    </source>
</evidence>
<evidence type="ECO:0000256" key="5">
    <source>
        <dbReference type="SAM" id="SignalP"/>
    </source>
</evidence>
<protein>
    <submittedName>
        <fullName evidence="7">C-type cytochrome</fullName>
    </submittedName>
</protein>
<comment type="caution">
    <text evidence="7">The sequence shown here is derived from an EMBL/GenBank/DDBJ whole genome shotgun (WGS) entry which is preliminary data.</text>
</comment>
<feature type="chain" id="PRO_5032841179" evidence="5">
    <location>
        <begin position="28"/>
        <end position="171"/>
    </location>
</feature>
<organism evidence="7 8">
    <name type="scientific">Aquariibacter albus</name>
    <dbReference type="NCBI Taxonomy" id="2759899"/>
    <lineage>
        <taxon>Bacteria</taxon>
        <taxon>Pseudomonadati</taxon>
        <taxon>Pseudomonadota</taxon>
        <taxon>Betaproteobacteria</taxon>
        <taxon>Burkholderiales</taxon>
        <taxon>Sphaerotilaceae</taxon>
        <taxon>Aquariibacter</taxon>
    </lineage>
</organism>
<sequence length="171" mass="18698">MNTNPMPFLQRLAAAALLGLAASLAFAAEPPPAPPAALLKDLPPLGETWRVDNPYRGDAKVAEIGRSLFAESCARCHGPDGDATRYVGNDLRMLDIYCHRRIEDPKARAHCVRDNDDFFKLSVLEGKRRAGVTHMPAWQGVLSQEAIWAIRTFLESRRPAKSDKLPPAAGG</sequence>
<dbReference type="GO" id="GO:0009055">
    <property type="term" value="F:electron transfer activity"/>
    <property type="evidence" value="ECO:0007669"/>
    <property type="project" value="InterPro"/>
</dbReference>
<keyword evidence="8" id="KW-1185">Reference proteome</keyword>
<dbReference type="RefSeq" id="WP_182662532.1">
    <property type="nucleotide sequence ID" value="NZ_JACIVI010000001.1"/>
</dbReference>
<dbReference type="SUPFAM" id="SSF46626">
    <property type="entry name" value="Cytochrome c"/>
    <property type="match status" value="1"/>
</dbReference>
<dbReference type="GO" id="GO:0046872">
    <property type="term" value="F:metal ion binding"/>
    <property type="evidence" value="ECO:0007669"/>
    <property type="project" value="UniProtKB-KW"/>
</dbReference>
<evidence type="ECO:0000256" key="3">
    <source>
        <dbReference type="ARBA" id="ARBA00023004"/>
    </source>
</evidence>
<dbReference type="GO" id="GO:0020037">
    <property type="term" value="F:heme binding"/>
    <property type="evidence" value="ECO:0007669"/>
    <property type="project" value="InterPro"/>
</dbReference>
<feature type="signal peptide" evidence="5">
    <location>
        <begin position="1"/>
        <end position="27"/>
    </location>
</feature>
<dbReference type="AlphaFoldDB" id="A0A839HJ87"/>
<feature type="domain" description="Cytochrome c" evidence="6">
    <location>
        <begin position="60"/>
        <end position="158"/>
    </location>
</feature>
<keyword evidence="3 4" id="KW-0408">Iron</keyword>
<dbReference type="Gene3D" id="1.10.760.10">
    <property type="entry name" value="Cytochrome c-like domain"/>
    <property type="match status" value="1"/>
</dbReference>
<dbReference type="InterPro" id="IPR009056">
    <property type="entry name" value="Cyt_c-like_dom"/>
</dbReference>
<dbReference type="InterPro" id="IPR036909">
    <property type="entry name" value="Cyt_c-like_dom_sf"/>
</dbReference>
<proteinExistence type="predicted"/>
<evidence type="ECO:0000313" key="7">
    <source>
        <dbReference type="EMBL" id="MBB1161616.1"/>
    </source>
</evidence>
<evidence type="ECO:0000259" key="6">
    <source>
        <dbReference type="PROSITE" id="PS51007"/>
    </source>
</evidence>
<dbReference type="PROSITE" id="PS51007">
    <property type="entry name" value="CYTC"/>
    <property type="match status" value="1"/>
</dbReference>
<keyword evidence="2 4" id="KW-0479">Metal-binding</keyword>
<dbReference type="Pfam" id="PF13442">
    <property type="entry name" value="Cytochrome_CBB3"/>
    <property type="match status" value="1"/>
</dbReference>
<dbReference type="Proteomes" id="UP000586093">
    <property type="component" value="Unassembled WGS sequence"/>
</dbReference>
<accession>A0A839HJ87</accession>
<evidence type="ECO:0000313" key="8">
    <source>
        <dbReference type="Proteomes" id="UP000586093"/>
    </source>
</evidence>
<keyword evidence="5" id="KW-0732">Signal</keyword>
<keyword evidence="1 4" id="KW-0349">Heme</keyword>
<evidence type="ECO:0000256" key="2">
    <source>
        <dbReference type="ARBA" id="ARBA00022723"/>
    </source>
</evidence>